<organism evidence="3 4">
    <name type="scientific">Portunus trituberculatus</name>
    <name type="common">Swimming crab</name>
    <name type="synonym">Neptunus trituberculatus</name>
    <dbReference type="NCBI Taxonomy" id="210409"/>
    <lineage>
        <taxon>Eukaryota</taxon>
        <taxon>Metazoa</taxon>
        <taxon>Ecdysozoa</taxon>
        <taxon>Arthropoda</taxon>
        <taxon>Crustacea</taxon>
        <taxon>Multicrustacea</taxon>
        <taxon>Malacostraca</taxon>
        <taxon>Eumalacostraca</taxon>
        <taxon>Eucarida</taxon>
        <taxon>Decapoda</taxon>
        <taxon>Pleocyemata</taxon>
        <taxon>Brachyura</taxon>
        <taxon>Eubrachyura</taxon>
        <taxon>Portunoidea</taxon>
        <taxon>Portunidae</taxon>
        <taxon>Portuninae</taxon>
        <taxon>Portunus</taxon>
    </lineage>
</organism>
<evidence type="ECO:0000313" key="4">
    <source>
        <dbReference type="Proteomes" id="UP000324222"/>
    </source>
</evidence>
<reference evidence="3 4" key="1">
    <citation type="submission" date="2019-05" db="EMBL/GenBank/DDBJ databases">
        <title>Another draft genome of Portunus trituberculatus and its Hox gene families provides insights of decapod evolution.</title>
        <authorList>
            <person name="Jeong J.-H."/>
            <person name="Song I."/>
            <person name="Kim S."/>
            <person name="Choi T."/>
            <person name="Kim D."/>
            <person name="Ryu S."/>
            <person name="Kim W."/>
        </authorList>
    </citation>
    <scope>NUCLEOTIDE SEQUENCE [LARGE SCALE GENOMIC DNA]</scope>
    <source>
        <tissue evidence="3">Muscle</tissue>
    </source>
</reference>
<protein>
    <submittedName>
        <fullName evidence="3">Uncharacterized protein</fullName>
    </submittedName>
</protein>
<keyword evidence="2" id="KW-0812">Transmembrane</keyword>
<evidence type="ECO:0000256" key="2">
    <source>
        <dbReference type="SAM" id="Phobius"/>
    </source>
</evidence>
<keyword evidence="2" id="KW-1133">Transmembrane helix</keyword>
<evidence type="ECO:0000256" key="1">
    <source>
        <dbReference type="SAM" id="MobiDB-lite"/>
    </source>
</evidence>
<evidence type="ECO:0000313" key="3">
    <source>
        <dbReference type="EMBL" id="MPC41486.1"/>
    </source>
</evidence>
<dbReference type="AlphaFoldDB" id="A0A5B7F862"/>
<comment type="caution">
    <text evidence="3">The sequence shown here is derived from an EMBL/GenBank/DDBJ whole genome shotgun (WGS) entry which is preliminary data.</text>
</comment>
<feature type="transmembrane region" description="Helical" evidence="2">
    <location>
        <begin position="82"/>
        <end position="103"/>
    </location>
</feature>
<keyword evidence="4" id="KW-1185">Reference proteome</keyword>
<feature type="region of interest" description="Disordered" evidence="1">
    <location>
        <begin position="1"/>
        <end position="33"/>
    </location>
</feature>
<keyword evidence="2" id="KW-0472">Membrane</keyword>
<dbReference type="Proteomes" id="UP000324222">
    <property type="component" value="Unassembled WGS sequence"/>
</dbReference>
<name>A0A5B7F862_PORTR</name>
<sequence>MFTSRRAEGEARRGEARRDEARRGEARQGEARRGRDKLFCLTQPEAELWGAGKQIPDTEGLIWILVTPRGRLADLGASVIHGYQILVVASVSMVTLIHLNYVIKPKLVSATTSSLHCEKRNVLFKL</sequence>
<gene>
    <name evidence="3" type="ORF">E2C01_035080</name>
</gene>
<dbReference type="EMBL" id="VSRR010005078">
    <property type="protein sequence ID" value="MPC41486.1"/>
    <property type="molecule type" value="Genomic_DNA"/>
</dbReference>
<accession>A0A5B7F862</accession>
<proteinExistence type="predicted"/>